<evidence type="ECO:0000313" key="1">
    <source>
        <dbReference type="EMBL" id="PPD58176.1"/>
    </source>
</evidence>
<dbReference type="RefSeq" id="WP_102331184.1">
    <property type="nucleotide sequence ID" value="NZ_CP058566.2"/>
</dbReference>
<proteinExistence type="predicted"/>
<name>A0A2P5P790_9CHLR</name>
<dbReference type="Proteomes" id="UP000235653">
    <property type="component" value="Unassembled WGS sequence"/>
</dbReference>
<evidence type="ECO:0000313" key="2">
    <source>
        <dbReference type="Proteomes" id="UP000235653"/>
    </source>
</evidence>
<gene>
    <name evidence="1" type="ORF">JP09_005130</name>
</gene>
<keyword evidence="2" id="KW-1185">Reference proteome</keyword>
<dbReference type="OrthoDB" id="9912793at2"/>
<comment type="caution">
    <text evidence="1">The sequence shown here is derived from an EMBL/GenBank/DDBJ whole genome shotgun (WGS) entry which is preliminary data.</text>
</comment>
<reference evidence="1 2" key="1">
    <citation type="journal article" date="2017" name="ISME J.">
        <title>Grape pomace compost harbors organohalide-respiring Dehalogenimonas species with novel reductive dehalogenase genes.</title>
        <authorList>
            <person name="Yang Y."/>
            <person name="Higgins S.A."/>
            <person name="Yan J."/>
            <person name="Simsir B."/>
            <person name="Chourey K."/>
            <person name="Iyer R."/>
            <person name="Hettich R.L."/>
            <person name="Baldwin B."/>
            <person name="Ogles D.M."/>
            <person name="Loffler F.E."/>
        </authorList>
    </citation>
    <scope>NUCLEOTIDE SEQUENCE [LARGE SCALE GENOMIC DNA]</scope>
    <source>
        <strain evidence="1 2">GP</strain>
    </source>
</reference>
<protein>
    <submittedName>
        <fullName evidence="1">Uncharacterized protein</fullName>
    </submittedName>
</protein>
<dbReference type="EMBL" id="JQAN02000009">
    <property type="protein sequence ID" value="PPD58176.1"/>
    <property type="molecule type" value="Genomic_DNA"/>
</dbReference>
<dbReference type="AlphaFoldDB" id="A0A2P5P790"/>
<sequence length="81" mass="9466">MEDRHRLVSEAYKVACRIEQIELRLSALDLRGRDSLDELKHPPTLELIEELANLKQIFYGLIERINLLKSQKAIHRPYAAI</sequence>
<organism evidence="1 2">
    <name type="scientific">Dehalogenimonas etheniformans</name>
    <dbReference type="NCBI Taxonomy" id="1536648"/>
    <lineage>
        <taxon>Bacteria</taxon>
        <taxon>Bacillati</taxon>
        <taxon>Chloroflexota</taxon>
        <taxon>Dehalococcoidia</taxon>
        <taxon>Dehalococcoidales</taxon>
        <taxon>Dehalococcoidaceae</taxon>
        <taxon>Dehalogenimonas</taxon>
    </lineage>
</organism>
<accession>A0A2P5P790</accession>